<protein>
    <submittedName>
        <fullName evidence="1">Uncharacterized protein</fullName>
    </submittedName>
</protein>
<sequence>MIEPWHISTSFPISYDMWNISVSFYPSDLIVNWKKLFQGLTIRNIDTHSLLDLSHNRICGEIPLTLGKLKALKLLNISHNKISGHIPLSFGDLENIESLDLSHNEISGSIPQSLVKLYQLTVLDLSINMLTGKIPIGGQMDTMNGFENDTGLCGMQINITCPKDIRPVEGRDNKDDKQSWFLWEGTWVGFPVGFFTSILIMGYFLDFLWLFTIW</sequence>
<dbReference type="EMBL" id="CM042044">
    <property type="protein sequence ID" value="KAI3688302.1"/>
    <property type="molecule type" value="Genomic_DNA"/>
</dbReference>
<keyword evidence="2" id="KW-1185">Reference proteome</keyword>
<evidence type="ECO:0000313" key="2">
    <source>
        <dbReference type="Proteomes" id="UP001056120"/>
    </source>
</evidence>
<proteinExistence type="predicted"/>
<organism evidence="1 2">
    <name type="scientific">Smallanthus sonchifolius</name>
    <dbReference type="NCBI Taxonomy" id="185202"/>
    <lineage>
        <taxon>Eukaryota</taxon>
        <taxon>Viridiplantae</taxon>
        <taxon>Streptophyta</taxon>
        <taxon>Embryophyta</taxon>
        <taxon>Tracheophyta</taxon>
        <taxon>Spermatophyta</taxon>
        <taxon>Magnoliopsida</taxon>
        <taxon>eudicotyledons</taxon>
        <taxon>Gunneridae</taxon>
        <taxon>Pentapetalae</taxon>
        <taxon>asterids</taxon>
        <taxon>campanulids</taxon>
        <taxon>Asterales</taxon>
        <taxon>Asteraceae</taxon>
        <taxon>Asteroideae</taxon>
        <taxon>Heliantheae alliance</taxon>
        <taxon>Millerieae</taxon>
        <taxon>Smallanthus</taxon>
    </lineage>
</organism>
<gene>
    <name evidence="1" type="ORF">L1987_82013</name>
</gene>
<dbReference type="Proteomes" id="UP001056120">
    <property type="component" value="Linkage Group LG27"/>
</dbReference>
<reference evidence="2" key="1">
    <citation type="journal article" date="2022" name="Mol. Ecol. Resour.">
        <title>The genomes of chicory, endive, great burdock and yacon provide insights into Asteraceae palaeo-polyploidization history and plant inulin production.</title>
        <authorList>
            <person name="Fan W."/>
            <person name="Wang S."/>
            <person name="Wang H."/>
            <person name="Wang A."/>
            <person name="Jiang F."/>
            <person name="Liu H."/>
            <person name="Zhao H."/>
            <person name="Xu D."/>
            <person name="Zhang Y."/>
        </authorList>
    </citation>
    <scope>NUCLEOTIDE SEQUENCE [LARGE SCALE GENOMIC DNA]</scope>
    <source>
        <strain evidence="2">cv. Yunnan</strain>
    </source>
</reference>
<reference evidence="1 2" key="2">
    <citation type="journal article" date="2022" name="Mol. Ecol. Resour.">
        <title>The genomes of chicory, endive, great burdock and yacon provide insights into Asteraceae paleo-polyploidization history and plant inulin production.</title>
        <authorList>
            <person name="Fan W."/>
            <person name="Wang S."/>
            <person name="Wang H."/>
            <person name="Wang A."/>
            <person name="Jiang F."/>
            <person name="Liu H."/>
            <person name="Zhao H."/>
            <person name="Xu D."/>
            <person name="Zhang Y."/>
        </authorList>
    </citation>
    <scope>NUCLEOTIDE SEQUENCE [LARGE SCALE GENOMIC DNA]</scope>
    <source>
        <strain evidence="2">cv. Yunnan</strain>
        <tissue evidence="1">Leaves</tissue>
    </source>
</reference>
<accession>A0ACB8YSQ0</accession>
<comment type="caution">
    <text evidence="1">The sequence shown here is derived from an EMBL/GenBank/DDBJ whole genome shotgun (WGS) entry which is preliminary data.</text>
</comment>
<evidence type="ECO:0000313" key="1">
    <source>
        <dbReference type="EMBL" id="KAI3688302.1"/>
    </source>
</evidence>
<name>A0ACB8YSQ0_9ASTR</name>